<reference evidence="1 2" key="1">
    <citation type="submission" date="2016-10" db="EMBL/GenBank/DDBJ databases">
        <title>The Draft Genome Sequence of Actinokineospora bangkokensis 44EHWT reveals the biosynthetic pathway of antifungal compounds Thailandins with unusual extender unit butylmalonyl-CoA.</title>
        <authorList>
            <person name="Greule A."/>
            <person name="Intra B."/>
            <person name="Flemming S."/>
            <person name="Rommel M.G."/>
            <person name="Panbangred W."/>
            <person name="Bechthold A."/>
        </authorList>
    </citation>
    <scope>NUCLEOTIDE SEQUENCE [LARGE SCALE GENOMIC DNA]</scope>
    <source>
        <strain evidence="1 2">44EHW</strain>
    </source>
</reference>
<gene>
    <name evidence="1" type="ORF">BJP25_23735</name>
</gene>
<name>A0A1Q9LIH2_9PSEU</name>
<dbReference type="OrthoDB" id="2664564at2"/>
<accession>A0A1Q9LIH2</accession>
<dbReference type="EMBL" id="MKQR01000018">
    <property type="protein sequence ID" value="OLR91852.1"/>
    <property type="molecule type" value="Genomic_DNA"/>
</dbReference>
<keyword evidence="2" id="KW-1185">Reference proteome</keyword>
<dbReference type="RefSeq" id="WP_075976257.1">
    <property type="nucleotide sequence ID" value="NZ_MKQR01000018.1"/>
</dbReference>
<protein>
    <submittedName>
        <fullName evidence="1">Uncharacterized protein</fullName>
    </submittedName>
</protein>
<dbReference type="AlphaFoldDB" id="A0A1Q9LIH2"/>
<dbReference type="STRING" id="1193682.BJP25_23735"/>
<evidence type="ECO:0000313" key="1">
    <source>
        <dbReference type="EMBL" id="OLR91852.1"/>
    </source>
</evidence>
<comment type="caution">
    <text evidence="1">The sequence shown here is derived from an EMBL/GenBank/DDBJ whole genome shotgun (WGS) entry which is preliminary data.</text>
</comment>
<evidence type="ECO:0000313" key="2">
    <source>
        <dbReference type="Proteomes" id="UP000186040"/>
    </source>
</evidence>
<organism evidence="1 2">
    <name type="scientific">Actinokineospora bangkokensis</name>
    <dbReference type="NCBI Taxonomy" id="1193682"/>
    <lineage>
        <taxon>Bacteria</taxon>
        <taxon>Bacillati</taxon>
        <taxon>Actinomycetota</taxon>
        <taxon>Actinomycetes</taxon>
        <taxon>Pseudonocardiales</taxon>
        <taxon>Pseudonocardiaceae</taxon>
        <taxon>Actinokineospora</taxon>
    </lineage>
</organism>
<proteinExistence type="predicted"/>
<sequence>MNRIDHPAAFGSVAWLDATEGGRVSGPPTATVYAATCEFTTQEGQRESEPSAERLSILLQPAVPGDWSATRVGFLAEQLARPKLQVGVVVLVLEGPRTVGILRITEVVD</sequence>
<dbReference type="Proteomes" id="UP000186040">
    <property type="component" value="Unassembled WGS sequence"/>
</dbReference>